<protein>
    <submittedName>
        <fullName evidence="5">Fatty-acid amide hydrolase 2-A-like</fullName>
    </submittedName>
</protein>
<dbReference type="SUPFAM" id="SSF75304">
    <property type="entry name" value="Amidase signature (AS) enzymes"/>
    <property type="match status" value="1"/>
</dbReference>
<name>A0ABM1N8Y3_NICVS</name>
<dbReference type="PANTHER" id="PTHR43372">
    <property type="entry name" value="FATTY-ACID AMIDE HYDROLASE"/>
    <property type="match status" value="1"/>
</dbReference>
<dbReference type="PROSITE" id="PS00571">
    <property type="entry name" value="AMIDASES"/>
    <property type="match status" value="1"/>
</dbReference>
<evidence type="ECO:0000313" key="5">
    <source>
        <dbReference type="RefSeq" id="XP_017783283.1"/>
    </source>
</evidence>
<feature type="transmembrane region" description="Helical" evidence="2">
    <location>
        <begin position="388"/>
        <end position="407"/>
    </location>
</feature>
<evidence type="ECO:0000313" key="4">
    <source>
        <dbReference type="Proteomes" id="UP000695000"/>
    </source>
</evidence>
<dbReference type="InterPro" id="IPR023631">
    <property type="entry name" value="Amidase_dom"/>
</dbReference>
<proteinExistence type="inferred from homology"/>
<evidence type="ECO:0000256" key="2">
    <source>
        <dbReference type="SAM" id="Phobius"/>
    </source>
</evidence>
<dbReference type="Proteomes" id="UP000695000">
    <property type="component" value="Unplaced"/>
</dbReference>
<keyword evidence="2" id="KW-1133">Transmembrane helix</keyword>
<dbReference type="RefSeq" id="XP_017783283.1">
    <property type="nucleotide sequence ID" value="XM_017927794.1"/>
</dbReference>
<reference evidence="5" key="1">
    <citation type="submission" date="2025-08" db="UniProtKB">
        <authorList>
            <consortium name="RefSeq"/>
        </authorList>
    </citation>
    <scope>IDENTIFICATION</scope>
    <source>
        <tissue evidence="5">Whole Larva</tissue>
    </source>
</reference>
<dbReference type="InterPro" id="IPR052739">
    <property type="entry name" value="FAAH2"/>
</dbReference>
<dbReference type="PANTHER" id="PTHR43372:SF3">
    <property type="entry name" value="AT07710P-RELATED"/>
    <property type="match status" value="1"/>
</dbReference>
<accession>A0ABM1N8Y3</accession>
<dbReference type="InterPro" id="IPR036928">
    <property type="entry name" value="AS_sf"/>
</dbReference>
<comment type="similarity">
    <text evidence="1">Belongs to the amidase family.</text>
</comment>
<dbReference type="GeneID" id="108567378"/>
<keyword evidence="2" id="KW-0472">Membrane</keyword>
<evidence type="ECO:0000259" key="3">
    <source>
        <dbReference type="Pfam" id="PF01425"/>
    </source>
</evidence>
<dbReference type="Pfam" id="PF01425">
    <property type="entry name" value="Amidase"/>
    <property type="match status" value="1"/>
</dbReference>
<keyword evidence="2" id="KW-0812">Transmembrane</keyword>
<organism evidence="4 5">
    <name type="scientific">Nicrophorus vespilloides</name>
    <name type="common">Boreal carrion beetle</name>
    <dbReference type="NCBI Taxonomy" id="110193"/>
    <lineage>
        <taxon>Eukaryota</taxon>
        <taxon>Metazoa</taxon>
        <taxon>Ecdysozoa</taxon>
        <taxon>Arthropoda</taxon>
        <taxon>Hexapoda</taxon>
        <taxon>Insecta</taxon>
        <taxon>Pterygota</taxon>
        <taxon>Neoptera</taxon>
        <taxon>Endopterygota</taxon>
        <taxon>Coleoptera</taxon>
        <taxon>Polyphaga</taxon>
        <taxon>Staphyliniformia</taxon>
        <taxon>Silphidae</taxon>
        <taxon>Nicrophorinae</taxon>
        <taxon>Nicrophorus</taxon>
    </lineage>
</organism>
<sequence length="521" mass="58520">MNLLVRISGFFIILGETLLAPFLWLLDSLPRQRVPPIKDELLLLSATQLAKKIRNQQVSCEEVIKSYINRIREVNPIINAVSEERYESAMHEAREADRFIKNHYLSKEKLKNLKPFFGVPITLKECCGVEGLTWSVGSRLREGIRAYEDSEALKRLKGAGFIPLLVSSVPEYCVGLESINLVNGWTKNPYNTNRTSGGSSGGEGALLGSGASVVGLGTDFAGSIRIPCQFNGIYGHKTTSRIVPKKGFYPDTTDDRTYDYFTIGPMTRYVEDLMPMLKILSGAEGTCLNLSEKVDLSKLKVFFSKGKYDQFGVPKVQKEIVAGINEARQYLESHLSMETEEIEIEDFKHGFEICIMMYLTLGGLPNFLENPNNPKKDLNVYMEVLKNLMGKSRLSLFVLMFIILYRYTGFIPKSHFPYYQKKMERMKSQFNEALGDNGVFIYPSFPSSAFGHYRTATRAYGICFSMIFNVMGCPSTQIPIGFDKSGMPIGLQIVAAPKQDRLCLAVAEELSKRFGGWVPPT</sequence>
<dbReference type="Gene3D" id="3.90.1300.10">
    <property type="entry name" value="Amidase signature (AS) domain"/>
    <property type="match status" value="1"/>
</dbReference>
<dbReference type="PIRSF" id="PIRSF001221">
    <property type="entry name" value="Amidase_fungi"/>
    <property type="match status" value="1"/>
</dbReference>
<evidence type="ECO:0000256" key="1">
    <source>
        <dbReference type="ARBA" id="ARBA00009199"/>
    </source>
</evidence>
<keyword evidence="4" id="KW-1185">Reference proteome</keyword>
<gene>
    <name evidence="5" type="primary">LOC108567378</name>
</gene>
<dbReference type="InterPro" id="IPR020556">
    <property type="entry name" value="Amidase_CS"/>
</dbReference>
<feature type="domain" description="Amidase" evidence="3">
    <location>
        <begin position="62"/>
        <end position="504"/>
    </location>
</feature>
<feature type="transmembrane region" description="Helical" evidence="2">
    <location>
        <begin position="6"/>
        <end position="26"/>
    </location>
</feature>